<feature type="transmembrane region" description="Helical" evidence="8">
    <location>
        <begin position="25"/>
        <end position="47"/>
    </location>
</feature>
<keyword evidence="3" id="KW-1003">Cell membrane</keyword>
<dbReference type="AlphaFoldDB" id="A0A6L5YRT7"/>
<evidence type="ECO:0000259" key="9">
    <source>
        <dbReference type="Pfam" id="PF02706"/>
    </source>
</evidence>
<proteinExistence type="inferred from homology"/>
<dbReference type="GO" id="GO:0005886">
    <property type="term" value="C:plasma membrane"/>
    <property type="evidence" value="ECO:0007669"/>
    <property type="project" value="UniProtKB-SubCell"/>
</dbReference>
<keyword evidence="11" id="KW-1185">Reference proteome</keyword>
<keyword evidence="4 8" id="KW-0812">Transmembrane</keyword>
<evidence type="ECO:0000256" key="8">
    <source>
        <dbReference type="SAM" id="Phobius"/>
    </source>
</evidence>
<accession>A0A6L5YRT7</accession>
<sequence>MKEQIKDDEIEIDLLELFHVLLKNAWALILCMILGASVAYGGTKLLVTPQYEATSMIYILSKSTSISSYLDVQVGQQLTVDFETLATTRTVVENVINELNLDTTYEQLSKNITVTNPSGTQILKIIVRNPDPVLAKDIANAMSEATAKRIAEVMMTDKPSVADSAVTPDSPVSPNTVKNTAVGAMVGLLFAAIFVLTRTLMDDTIVDRDDVTKYLGLTTLAAIPLNQEESSGRRSRGRGRSKGHSRGHGRKKRVG</sequence>
<evidence type="ECO:0000256" key="2">
    <source>
        <dbReference type="ARBA" id="ARBA00006683"/>
    </source>
</evidence>
<dbReference type="Proteomes" id="UP000474024">
    <property type="component" value="Unassembled WGS sequence"/>
</dbReference>
<dbReference type="PANTHER" id="PTHR32309:SF31">
    <property type="entry name" value="CAPSULAR EXOPOLYSACCHARIDE FAMILY"/>
    <property type="match status" value="1"/>
</dbReference>
<comment type="caution">
    <text evidence="10">The sequence shown here is derived from an EMBL/GenBank/DDBJ whole genome shotgun (WGS) entry which is preliminary data.</text>
</comment>
<feature type="domain" description="Polysaccharide chain length determinant N-terminal" evidence="9">
    <location>
        <begin position="11"/>
        <end position="99"/>
    </location>
</feature>
<dbReference type="EMBL" id="VUNI01000013">
    <property type="protein sequence ID" value="MST75075.1"/>
    <property type="molecule type" value="Genomic_DNA"/>
</dbReference>
<reference evidence="10 11" key="1">
    <citation type="submission" date="2019-08" db="EMBL/GenBank/DDBJ databases">
        <title>In-depth cultivation of the pig gut microbiome towards novel bacterial diversity and tailored functional studies.</title>
        <authorList>
            <person name="Wylensek D."/>
            <person name="Hitch T.C.A."/>
            <person name="Clavel T."/>
        </authorList>
    </citation>
    <scope>NUCLEOTIDE SEQUENCE [LARGE SCALE GENOMIC DNA]</scope>
    <source>
        <strain evidence="10 11">MUC/MUC-530-WT-4D</strain>
    </source>
</reference>
<gene>
    <name evidence="10" type="ORF">FYJ75_08555</name>
</gene>
<keyword evidence="5 8" id="KW-1133">Transmembrane helix</keyword>
<dbReference type="Pfam" id="PF02706">
    <property type="entry name" value="Wzz"/>
    <property type="match status" value="1"/>
</dbReference>
<evidence type="ECO:0000313" key="11">
    <source>
        <dbReference type="Proteomes" id="UP000474024"/>
    </source>
</evidence>
<evidence type="ECO:0000256" key="4">
    <source>
        <dbReference type="ARBA" id="ARBA00022692"/>
    </source>
</evidence>
<evidence type="ECO:0000256" key="7">
    <source>
        <dbReference type="SAM" id="MobiDB-lite"/>
    </source>
</evidence>
<feature type="region of interest" description="Disordered" evidence="7">
    <location>
        <begin position="226"/>
        <end position="255"/>
    </location>
</feature>
<dbReference type="PANTHER" id="PTHR32309">
    <property type="entry name" value="TYROSINE-PROTEIN KINASE"/>
    <property type="match status" value="1"/>
</dbReference>
<evidence type="ECO:0000313" key="10">
    <source>
        <dbReference type="EMBL" id="MST75075.1"/>
    </source>
</evidence>
<comment type="subcellular location">
    <subcellularLocation>
        <location evidence="1">Cell membrane</location>
        <topology evidence="1">Multi-pass membrane protein</topology>
    </subcellularLocation>
</comment>
<evidence type="ECO:0000256" key="5">
    <source>
        <dbReference type="ARBA" id="ARBA00022989"/>
    </source>
</evidence>
<organism evidence="10 11">
    <name type="scientific">Roseburia porci</name>
    <dbReference type="NCBI Taxonomy" id="2605790"/>
    <lineage>
        <taxon>Bacteria</taxon>
        <taxon>Bacillati</taxon>
        <taxon>Bacillota</taxon>
        <taxon>Clostridia</taxon>
        <taxon>Lachnospirales</taxon>
        <taxon>Lachnospiraceae</taxon>
        <taxon>Roseburia</taxon>
    </lineage>
</organism>
<evidence type="ECO:0000256" key="6">
    <source>
        <dbReference type="ARBA" id="ARBA00023136"/>
    </source>
</evidence>
<feature type="compositionally biased region" description="Basic residues" evidence="7">
    <location>
        <begin position="233"/>
        <end position="255"/>
    </location>
</feature>
<feature type="transmembrane region" description="Helical" evidence="8">
    <location>
        <begin position="181"/>
        <end position="201"/>
    </location>
</feature>
<keyword evidence="6 8" id="KW-0472">Membrane</keyword>
<evidence type="ECO:0000256" key="3">
    <source>
        <dbReference type="ARBA" id="ARBA00022475"/>
    </source>
</evidence>
<name>A0A6L5YRT7_9FIRM</name>
<comment type="similarity">
    <text evidence="2">Belongs to the CpsC/CapA family.</text>
</comment>
<dbReference type="InterPro" id="IPR003856">
    <property type="entry name" value="LPS_length_determ_N"/>
</dbReference>
<dbReference type="InterPro" id="IPR050445">
    <property type="entry name" value="Bact_polysacc_biosynth/exp"/>
</dbReference>
<evidence type="ECO:0000256" key="1">
    <source>
        <dbReference type="ARBA" id="ARBA00004651"/>
    </source>
</evidence>
<protein>
    <submittedName>
        <fullName evidence="10">Polysaccharide export protein</fullName>
    </submittedName>
</protein>
<dbReference type="RefSeq" id="WP_154430039.1">
    <property type="nucleotide sequence ID" value="NZ_VUNI01000013.1"/>
</dbReference>